<evidence type="ECO:0000313" key="9">
    <source>
        <dbReference type="EMBL" id="OUQ75637.1"/>
    </source>
</evidence>
<dbReference type="Gene3D" id="1.20.1250.20">
    <property type="entry name" value="MFS general substrate transporter like domains"/>
    <property type="match status" value="2"/>
</dbReference>
<keyword evidence="4 6" id="KW-1133">Transmembrane helix</keyword>
<evidence type="ECO:0000256" key="6">
    <source>
        <dbReference type="SAM" id="Phobius"/>
    </source>
</evidence>
<feature type="transmembrane region" description="Helical" evidence="6">
    <location>
        <begin position="103"/>
        <end position="125"/>
    </location>
</feature>
<dbReference type="GO" id="GO:0022857">
    <property type="term" value="F:transmembrane transporter activity"/>
    <property type="evidence" value="ECO:0007669"/>
    <property type="project" value="InterPro"/>
</dbReference>
<dbReference type="Proteomes" id="UP000196293">
    <property type="component" value="Unassembled WGS sequence"/>
</dbReference>
<evidence type="ECO:0000256" key="2">
    <source>
        <dbReference type="ARBA" id="ARBA00022448"/>
    </source>
</evidence>
<evidence type="ECO:0000313" key="8">
    <source>
        <dbReference type="EMBL" id="OUQ55815.1"/>
    </source>
</evidence>
<dbReference type="InterPro" id="IPR011701">
    <property type="entry name" value="MFS"/>
</dbReference>
<dbReference type="AlphaFoldDB" id="A0A1Y4TWV8"/>
<reference evidence="10 11" key="1">
    <citation type="submission" date="2017-04" db="EMBL/GenBank/DDBJ databases">
        <title>Function of individual gut microbiota members based on whole genome sequencing of pure cultures obtained from chicken caecum.</title>
        <authorList>
            <person name="Medvecky M."/>
            <person name="Cejkova D."/>
            <person name="Polansky O."/>
            <person name="Karasova D."/>
            <person name="Kubasova T."/>
            <person name="Cizek A."/>
            <person name="Rychlik I."/>
        </authorList>
    </citation>
    <scope>NUCLEOTIDE SEQUENCE [LARGE SCALE GENOMIC DNA]</scope>
    <source>
        <strain evidence="10">An101</strain>
        <strain evidence="11">An115</strain>
    </source>
</reference>
<feature type="transmembrane region" description="Helical" evidence="6">
    <location>
        <begin position="47"/>
        <end position="66"/>
    </location>
</feature>
<dbReference type="InterPro" id="IPR036259">
    <property type="entry name" value="MFS_trans_sf"/>
</dbReference>
<evidence type="ECO:0000256" key="5">
    <source>
        <dbReference type="ARBA" id="ARBA00023136"/>
    </source>
</evidence>
<accession>A0A1Y4TWV8</accession>
<dbReference type="GO" id="GO:0005886">
    <property type="term" value="C:plasma membrane"/>
    <property type="evidence" value="ECO:0007669"/>
    <property type="project" value="UniProtKB-SubCell"/>
</dbReference>
<evidence type="ECO:0000256" key="3">
    <source>
        <dbReference type="ARBA" id="ARBA00022692"/>
    </source>
</evidence>
<keyword evidence="5 6" id="KW-0472">Membrane</keyword>
<proteinExistence type="predicted"/>
<feature type="transmembrane region" description="Helical" evidence="6">
    <location>
        <begin position="78"/>
        <end position="97"/>
    </location>
</feature>
<dbReference type="GeneID" id="78203440"/>
<keyword evidence="3 6" id="KW-0812">Transmembrane</keyword>
<feature type="transmembrane region" description="Helical" evidence="6">
    <location>
        <begin position="7"/>
        <end position="35"/>
    </location>
</feature>
<dbReference type="PANTHER" id="PTHR11360:SF284">
    <property type="entry name" value="EG:103B4.3 PROTEIN-RELATED"/>
    <property type="match status" value="1"/>
</dbReference>
<feature type="transmembrane region" description="Helical" evidence="6">
    <location>
        <begin position="256"/>
        <end position="280"/>
    </location>
</feature>
<feature type="transmembrane region" description="Helical" evidence="6">
    <location>
        <begin position="163"/>
        <end position="185"/>
    </location>
</feature>
<dbReference type="Proteomes" id="UP000195859">
    <property type="component" value="Unassembled WGS sequence"/>
</dbReference>
<dbReference type="PROSITE" id="PS50850">
    <property type="entry name" value="MFS"/>
    <property type="match status" value="1"/>
</dbReference>
<dbReference type="InterPro" id="IPR050327">
    <property type="entry name" value="Proton-linked_MCT"/>
</dbReference>
<comment type="caution">
    <text evidence="9">The sequence shown here is derived from an EMBL/GenBank/DDBJ whole genome shotgun (WGS) entry which is preliminary data.</text>
</comment>
<feature type="transmembrane region" description="Helical" evidence="6">
    <location>
        <begin position="377"/>
        <end position="397"/>
    </location>
</feature>
<reference evidence="9" key="2">
    <citation type="journal article" date="2018" name="BMC Genomics">
        <title>Whole genome sequencing and function prediction of 133 gut anaerobes isolated from chicken caecum in pure cultures.</title>
        <authorList>
            <person name="Medvecky M."/>
            <person name="Cejkova D."/>
            <person name="Polansky O."/>
            <person name="Karasova D."/>
            <person name="Kubasova T."/>
            <person name="Cizek A."/>
            <person name="Rychlik I."/>
        </authorList>
    </citation>
    <scope>NUCLEOTIDE SEQUENCE</scope>
    <source>
        <strain evidence="9">An101</strain>
        <strain evidence="8">An115</strain>
    </source>
</reference>
<feature type="transmembrane region" description="Helical" evidence="6">
    <location>
        <begin position="223"/>
        <end position="244"/>
    </location>
</feature>
<evidence type="ECO:0000313" key="11">
    <source>
        <dbReference type="Proteomes" id="UP000196293"/>
    </source>
</evidence>
<dbReference type="PANTHER" id="PTHR11360">
    <property type="entry name" value="MONOCARBOXYLATE TRANSPORTER"/>
    <property type="match status" value="1"/>
</dbReference>
<keyword evidence="2" id="KW-0813">Transport</keyword>
<organism evidence="9 10">
    <name type="scientific">Lactobacillus gallinarum</name>
    <dbReference type="NCBI Taxonomy" id="52242"/>
    <lineage>
        <taxon>Bacteria</taxon>
        <taxon>Bacillati</taxon>
        <taxon>Bacillota</taxon>
        <taxon>Bacilli</taxon>
        <taxon>Lactobacillales</taxon>
        <taxon>Lactobacillaceae</taxon>
        <taxon>Lactobacillus</taxon>
    </lineage>
</organism>
<evidence type="ECO:0000313" key="10">
    <source>
        <dbReference type="Proteomes" id="UP000195859"/>
    </source>
</evidence>
<evidence type="ECO:0000259" key="7">
    <source>
        <dbReference type="PROSITE" id="PS50850"/>
    </source>
</evidence>
<name>A0A1Y4TWV8_9LACO</name>
<feature type="domain" description="Major facilitator superfamily (MFS) profile" evidence="7">
    <location>
        <begin position="13"/>
        <end position="401"/>
    </location>
</feature>
<protein>
    <submittedName>
        <fullName evidence="9">MFS transporter</fullName>
    </submittedName>
</protein>
<dbReference type="EMBL" id="NFLS01000015">
    <property type="protein sequence ID" value="OUQ55815.1"/>
    <property type="molecule type" value="Genomic_DNA"/>
</dbReference>
<feature type="transmembrane region" description="Helical" evidence="6">
    <location>
        <begin position="346"/>
        <end position="365"/>
    </location>
</feature>
<keyword evidence="11" id="KW-1185">Reference proteome</keyword>
<dbReference type="RefSeq" id="WP_087176448.1">
    <property type="nucleotide sequence ID" value="NZ_CALHTS010000045.1"/>
</dbReference>
<evidence type="ECO:0000256" key="1">
    <source>
        <dbReference type="ARBA" id="ARBA00004651"/>
    </source>
</evidence>
<sequence length="411" mass="44299">MTHKKSFFPWWIFIVCCFISMIGFGLLVNTIGLFFGPISQEFNVGRANVALMTTFQNAAAAIALLFAGKIMEKVNLRWLLTACFVLIAVSMLSLTFANSLVHFYLAWTIIGICQPIAITLSIPVLLSKWFNQKLGTVMGISLGLSALGGTIFNPIIAEVIKQFGWRGGFVGEALLIGLILVPLAISIKPEPTMQYPAYGKAMQSSKKVALTGLSLKQALKMPVFYAVAFAMLALQFVSGSVQHISGHITNIGISPITAATVVSGVMIGAAIGKISIGYFLDKFNAKLVLAVYSLFGVIGWGGQAMLRESNLLILAAVILGLGQGVCLVALPYLIRQIFGEKDYSNILSVVNMIGAFAMSASVYLIGLFFDQTGSYDLGWMINVSAFVLSFIVIMITLGKKESVNSDLEIVE</sequence>
<comment type="subcellular location">
    <subcellularLocation>
        <location evidence="1">Cell membrane</location>
        <topology evidence="1">Multi-pass membrane protein</topology>
    </subcellularLocation>
</comment>
<evidence type="ECO:0000256" key="4">
    <source>
        <dbReference type="ARBA" id="ARBA00022989"/>
    </source>
</evidence>
<dbReference type="EMBL" id="NFLZ01000016">
    <property type="protein sequence ID" value="OUQ75637.1"/>
    <property type="molecule type" value="Genomic_DNA"/>
</dbReference>
<gene>
    <name evidence="9" type="ORF">B5E44_06850</name>
    <name evidence="8" type="ORF">B5E59_06390</name>
</gene>
<dbReference type="InterPro" id="IPR020846">
    <property type="entry name" value="MFS_dom"/>
</dbReference>
<feature type="transmembrane region" description="Helical" evidence="6">
    <location>
        <begin position="137"/>
        <end position="157"/>
    </location>
</feature>
<feature type="transmembrane region" description="Helical" evidence="6">
    <location>
        <begin position="287"/>
        <end position="306"/>
    </location>
</feature>
<feature type="transmembrane region" description="Helical" evidence="6">
    <location>
        <begin position="312"/>
        <end position="334"/>
    </location>
</feature>
<dbReference type="Pfam" id="PF07690">
    <property type="entry name" value="MFS_1"/>
    <property type="match status" value="2"/>
</dbReference>
<dbReference type="SUPFAM" id="SSF103473">
    <property type="entry name" value="MFS general substrate transporter"/>
    <property type="match status" value="1"/>
</dbReference>